<dbReference type="SUPFAM" id="SSF52058">
    <property type="entry name" value="L domain-like"/>
    <property type="match status" value="1"/>
</dbReference>
<dbReference type="Gene3D" id="1.10.150.50">
    <property type="entry name" value="Transcription Factor, Ets-1"/>
    <property type="match status" value="1"/>
</dbReference>
<dbReference type="GO" id="GO:0008270">
    <property type="term" value="F:zinc ion binding"/>
    <property type="evidence" value="ECO:0007669"/>
    <property type="project" value="UniProtKB-KW"/>
</dbReference>
<evidence type="ECO:0000313" key="11">
    <source>
        <dbReference type="Proteomes" id="UP000242188"/>
    </source>
</evidence>
<dbReference type="InterPro" id="IPR001660">
    <property type="entry name" value="SAM"/>
</dbReference>
<dbReference type="PROSITE" id="PS51450">
    <property type="entry name" value="LRR"/>
    <property type="match status" value="2"/>
</dbReference>
<dbReference type="SUPFAM" id="SSF57850">
    <property type="entry name" value="RING/U-box"/>
    <property type="match status" value="1"/>
</dbReference>
<evidence type="ECO:0000256" key="2">
    <source>
        <dbReference type="ARBA" id="ARBA00022737"/>
    </source>
</evidence>
<dbReference type="Pfam" id="PF00536">
    <property type="entry name" value="SAM_1"/>
    <property type="match status" value="1"/>
</dbReference>
<dbReference type="InterPro" id="IPR003591">
    <property type="entry name" value="Leu-rich_rpt_typical-subtyp"/>
</dbReference>
<evidence type="ECO:0000259" key="9">
    <source>
        <dbReference type="PROSITE" id="PS50105"/>
    </source>
</evidence>
<dbReference type="Pfam" id="PF23598">
    <property type="entry name" value="LRR_14"/>
    <property type="match status" value="1"/>
</dbReference>
<comment type="caution">
    <text evidence="10">The sequence shown here is derived from an EMBL/GenBank/DDBJ whole genome shotgun (WGS) entry which is preliminary data.</text>
</comment>
<dbReference type="Gene3D" id="3.80.10.10">
    <property type="entry name" value="Ribonuclease Inhibitor"/>
    <property type="match status" value="1"/>
</dbReference>
<feature type="domain" description="SAM" evidence="9">
    <location>
        <begin position="618"/>
        <end position="676"/>
    </location>
</feature>
<feature type="domain" description="RING-type" evidence="8">
    <location>
        <begin position="736"/>
        <end position="771"/>
    </location>
</feature>
<keyword evidence="3 5" id="KW-0479">Metal-binding</keyword>
<feature type="compositionally biased region" description="Basic residues" evidence="7">
    <location>
        <begin position="42"/>
        <end position="52"/>
    </location>
</feature>
<dbReference type="Proteomes" id="UP000242188">
    <property type="component" value="Unassembled WGS sequence"/>
</dbReference>
<dbReference type="SUPFAM" id="SSF47769">
    <property type="entry name" value="SAM/Pointed domain"/>
    <property type="match status" value="1"/>
</dbReference>
<evidence type="ECO:0000259" key="8">
    <source>
        <dbReference type="PROSITE" id="PS50089"/>
    </source>
</evidence>
<keyword evidence="4" id="KW-0862">Zinc</keyword>
<proteinExistence type="predicted"/>
<evidence type="ECO:0000256" key="7">
    <source>
        <dbReference type="SAM" id="MobiDB-lite"/>
    </source>
</evidence>
<dbReference type="InterPro" id="IPR001841">
    <property type="entry name" value="Znf_RING"/>
</dbReference>
<dbReference type="PANTHER" id="PTHR48051:SF47">
    <property type="entry name" value="LEUCINE RICH REPEAT AND STERILE ALPHA MOTIF CONTAINING 1"/>
    <property type="match status" value="1"/>
</dbReference>
<dbReference type="InterPro" id="IPR001611">
    <property type="entry name" value="Leu-rich_rpt"/>
</dbReference>
<feature type="coiled-coil region" evidence="6">
    <location>
        <begin position="279"/>
        <end position="415"/>
    </location>
</feature>
<dbReference type="EMBL" id="NEDP02001728">
    <property type="protein sequence ID" value="OWF52585.1"/>
    <property type="molecule type" value="Genomic_DNA"/>
</dbReference>
<evidence type="ECO:0000313" key="10">
    <source>
        <dbReference type="EMBL" id="OWF52585.1"/>
    </source>
</evidence>
<dbReference type="SMART" id="SM00364">
    <property type="entry name" value="LRR_BAC"/>
    <property type="match status" value="3"/>
</dbReference>
<dbReference type="GO" id="GO:0005737">
    <property type="term" value="C:cytoplasm"/>
    <property type="evidence" value="ECO:0007669"/>
    <property type="project" value="TreeGrafter"/>
</dbReference>
<keyword evidence="6" id="KW-0175">Coiled coil</keyword>
<dbReference type="InterPro" id="IPR013083">
    <property type="entry name" value="Znf_RING/FYVE/PHD"/>
</dbReference>
<reference evidence="10 11" key="1">
    <citation type="journal article" date="2017" name="Nat. Ecol. Evol.">
        <title>Scallop genome provides insights into evolution of bilaterian karyotype and development.</title>
        <authorList>
            <person name="Wang S."/>
            <person name="Zhang J."/>
            <person name="Jiao W."/>
            <person name="Li J."/>
            <person name="Xun X."/>
            <person name="Sun Y."/>
            <person name="Guo X."/>
            <person name="Huan P."/>
            <person name="Dong B."/>
            <person name="Zhang L."/>
            <person name="Hu X."/>
            <person name="Sun X."/>
            <person name="Wang J."/>
            <person name="Zhao C."/>
            <person name="Wang Y."/>
            <person name="Wang D."/>
            <person name="Huang X."/>
            <person name="Wang R."/>
            <person name="Lv J."/>
            <person name="Li Y."/>
            <person name="Zhang Z."/>
            <person name="Liu B."/>
            <person name="Lu W."/>
            <person name="Hui Y."/>
            <person name="Liang J."/>
            <person name="Zhou Z."/>
            <person name="Hou R."/>
            <person name="Li X."/>
            <person name="Liu Y."/>
            <person name="Li H."/>
            <person name="Ning X."/>
            <person name="Lin Y."/>
            <person name="Zhao L."/>
            <person name="Xing Q."/>
            <person name="Dou J."/>
            <person name="Li Y."/>
            <person name="Mao J."/>
            <person name="Guo H."/>
            <person name="Dou H."/>
            <person name="Li T."/>
            <person name="Mu C."/>
            <person name="Jiang W."/>
            <person name="Fu Q."/>
            <person name="Fu X."/>
            <person name="Miao Y."/>
            <person name="Liu J."/>
            <person name="Yu Q."/>
            <person name="Li R."/>
            <person name="Liao H."/>
            <person name="Li X."/>
            <person name="Kong Y."/>
            <person name="Jiang Z."/>
            <person name="Chourrout D."/>
            <person name="Li R."/>
            <person name="Bao Z."/>
        </authorList>
    </citation>
    <scope>NUCLEOTIDE SEQUENCE [LARGE SCALE GENOMIC DNA]</scope>
    <source>
        <strain evidence="10 11">PY_sf001</strain>
    </source>
</reference>
<keyword evidence="1" id="KW-0433">Leucine-rich repeat</keyword>
<evidence type="ECO:0000256" key="5">
    <source>
        <dbReference type="PROSITE-ProRule" id="PRU00175"/>
    </source>
</evidence>
<dbReference type="STRING" id="6573.A0A210QV31"/>
<dbReference type="OrthoDB" id="1711136at2759"/>
<dbReference type="Pfam" id="PF13920">
    <property type="entry name" value="zf-C3HC4_3"/>
    <property type="match status" value="1"/>
</dbReference>
<dbReference type="InterPro" id="IPR013761">
    <property type="entry name" value="SAM/pointed_sf"/>
</dbReference>
<organism evidence="10 11">
    <name type="scientific">Mizuhopecten yessoensis</name>
    <name type="common">Japanese scallop</name>
    <name type="synonym">Patinopecten yessoensis</name>
    <dbReference type="NCBI Taxonomy" id="6573"/>
    <lineage>
        <taxon>Eukaryota</taxon>
        <taxon>Metazoa</taxon>
        <taxon>Spiralia</taxon>
        <taxon>Lophotrochozoa</taxon>
        <taxon>Mollusca</taxon>
        <taxon>Bivalvia</taxon>
        <taxon>Autobranchia</taxon>
        <taxon>Pteriomorphia</taxon>
        <taxon>Pectinida</taxon>
        <taxon>Pectinoidea</taxon>
        <taxon>Pectinidae</taxon>
        <taxon>Mizuhopecten</taxon>
    </lineage>
</organism>
<keyword evidence="2" id="KW-0677">Repeat</keyword>
<dbReference type="SMART" id="SM00184">
    <property type="entry name" value="RING"/>
    <property type="match status" value="1"/>
</dbReference>
<dbReference type="InterPro" id="IPR032675">
    <property type="entry name" value="LRR_dom_sf"/>
</dbReference>
<dbReference type="PROSITE" id="PS50105">
    <property type="entry name" value="SAM_DOMAIN"/>
    <property type="match status" value="1"/>
</dbReference>
<evidence type="ECO:0000256" key="6">
    <source>
        <dbReference type="SAM" id="Coils"/>
    </source>
</evidence>
<keyword evidence="3 5" id="KW-0863">Zinc-finger</keyword>
<keyword evidence="11" id="KW-1185">Reference proteome</keyword>
<protein>
    <submittedName>
        <fullName evidence="10">E3 ubiquitin-protein ligase LRSAM1</fullName>
    </submittedName>
</protein>
<feature type="compositionally biased region" description="Low complexity" evidence="7">
    <location>
        <begin position="10"/>
        <end position="25"/>
    </location>
</feature>
<dbReference type="SMART" id="SM00369">
    <property type="entry name" value="LRR_TYP"/>
    <property type="match status" value="3"/>
</dbReference>
<gene>
    <name evidence="10" type="ORF">KP79_PYT04050</name>
</gene>
<dbReference type="Gene3D" id="3.30.40.10">
    <property type="entry name" value="Zinc/RING finger domain, C3HC4 (zinc finger)"/>
    <property type="match status" value="1"/>
</dbReference>
<dbReference type="SMART" id="SM00454">
    <property type="entry name" value="SAM"/>
    <property type="match status" value="1"/>
</dbReference>
<dbReference type="CDD" id="cd16515">
    <property type="entry name" value="RING-HC_LRSAM1"/>
    <property type="match status" value="1"/>
</dbReference>
<dbReference type="InterPro" id="IPR050216">
    <property type="entry name" value="LRR_domain-containing"/>
</dbReference>
<evidence type="ECO:0000256" key="4">
    <source>
        <dbReference type="ARBA" id="ARBA00022833"/>
    </source>
</evidence>
<dbReference type="PANTHER" id="PTHR48051">
    <property type="match status" value="1"/>
</dbReference>
<feature type="region of interest" description="Disordered" evidence="7">
    <location>
        <begin position="1"/>
        <end position="59"/>
    </location>
</feature>
<accession>A0A210QV31</accession>
<evidence type="ECO:0000256" key="1">
    <source>
        <dbReference type="ARBA" id="ARBA00022614"/>
    </source>
</evidence>
<dbReference type="AlphaFoldDB" id="A0A210QV31"/>
<sequence length="785" mass="90336">MGHNGSKQTSMSLPSSPSSGNNDISSDSDSDQNQEKVTPKLEKKRSSKKKMSLFRSQSAGAKRRLDHLLYLGQESPEPNFDLSNCEMSEVPPNVYSLCKVLNKEALLLNDNWILGLDHSKVGDLKMLRVLDLHNNKVKLLPFELGGSSKLQVLNLENNRLGRLPDSLTKLRHLQTLNVKGNKFKIFPMSICRMKSLRLLDISDNLITSLPKELCQVVTLETIILDAEKMTYPPADVCCQGTEAIMQFLCDESRVEYLAPSNFLLRVLDSPDDSSPSGVNDSLRQTAAEEKILLKTLEDQRTQTEKKRLEKIELERNLAENQREQAYLASLAQNRKQSFIDMVAEDQNKIERELEELSMKKDEERSRLLTDLKMIEEGTNNLIQKMLEMNEKARKNEELLDQLENERIEKEELFVVRWEEVQNLRKKEVLDAMKYILTETEGFEKLRQDYTTNKEFTMQKALEDEAMLASGQVESILYHREVGNMVMLDILKEQGQLQREAFEALQLQKDTKHQRISTQIALIQEELMNLTAVEIEKRSLRTEEEINVVAEKRIALIELLSQLMCEQEKRQILLKRRLKEMEQQRQDGQTDYWLVQYQRLMDKKPQALIDQERQLEIAVVTILEDSSADDYIPLFARHRITIETLLQLSEDDLKQMGVHEMGLRKSILRNLDHYREKKGQQYPKPKEENKGAWDSYLESKVQDNEGESEATLPSAPPVEPCTTRQSSILARGINTECVVCLDKSTDVIFLNCGHVCTCIDCSVKVQECPLCREPIAQRVKLMISSS</sequence>
<dbReference type="PROSITE" id="PS50089">
    <property type="entry name" value="ZF_RING_2"/>
    <property type="match status" value="1"/>
</dbReference>
<evidence type="ECO:0000256" key="3">
    <source>
        <dbReference type="ARBA" id="ARBA00022771"/>
    </source>
</evidence>
<name>A0A210QV31_MIZYE</name>
<dbReference type="InterPro" id="IPR055414">
    <property type="entry name" value="LRR_R13L4/SHOC2-like"/>
</dbReference>